<keyword evidence="3 7" id="KW-0964">Secreted</keyword>
<comment type="function">
    <text evidence="7">Lysosomal thiol reductase that can reduce protein disulfide bonds. Facilitates the complete unfolding of proteins destined for lysosomal degradation. Plays an important role in antigen processing.</text>
</comment>
<evidence type="ECO:0000256" key="2">
    <source>
        <dbReference type="ARBA" id="ARBA00011615"/>
    </source>
</evidence>
<keyword evidence="4 7" id="KW-0732">Signal</keyword>
<keyword evidence="6 7" id="KW-0325">Glycoprotein</keyword>
<evidence type="ECO:0000256" key="5">
    <source>
        <dbReference type="ARBA" id="ARBA00023157"/>
    </source>
</evidence>
<evidence type="ECO:0000256" key="7">
    <source>
        <dbReference type="RuleBase" id="RU369109"/>
    </source>
</evidence>
<dbReference type="Pfam" id="PF03227">
    <property type="entry name" value="GILT"/>
    <property type="match status" value="1"/>
</dbReference>
<evidence type="ECO:0000256" key="3">
    <source>
        <dbReference type="ARBA" id="ARBA00022525"/>
    </source>
</evidence>
<dbReference type="AlphaFoldDB" id="A0A8C6TSU7"/>
<protein>
    <recommendedName>
        <fullName evidence="7">Gamma-interferon-inducible lysosomal thiol reductase</fullName>
        <ecNumber evidence="7">1.8.-.-</ecNumber>
    </recommendedName>
    <alternativeName>
        <fullName evidence="7">Gamma-interferon-inducible protein IP-30</fullName>
    </alternativeName>
</protein>
<comment type="subcellular location">
    <subcellularLocation>
        <location evidence="7">Secreted</location>
    </subcellularLocation>
    <subcellularLocation>
        <location evidence="7">Lysosome</location>
    </subcellularLocation>
</comment>
<evidence type="ECO:0000313" key="11">
    <source>
        <dbReference type="Proteomes" id="UP000694523"/>
    </source>
</evidence>
<comment type="subunit">
    <text evidence="2 7">Dimer; disulfide-linked.</text>
</comment>
<feature type="signal peptide" evidence="8">
    <location>
        <begin position="1"/>
        <end position="23"/>
    </location>
</feature>
<evidence type="ECO:0000259" key="9">
    <source>
        <dbReference type="PROSITE" id="PS51110"/>
    </source>
</evidence>
<dbReference type="Proteomes" id="UP000694523">
    <property type="component" value="Unplaced"/>
</dbReference>
<proteinExistence type="inferred from homology"/>
<dbReference type="EC" id="1.8.-.-" evidence="7"/>
<keyword evidence="11" id="KW-1185">Reference proteome</keyword>
<dbReference type="GO" id="GO:0016671">
    <property type="term" value="F:oxidoreductase activity, acting on a sulfur group of donors, disulfide as acceptor"/>
    <property type="evidence" value="ECO:0007669"/>
    <property type="project" value="UniProtKB-UniRule"/>
</dbReference>
<dbReference type="GO" id="GO:0002376">
    <property type="term" value="P:immune system process"/>
    <property type="evidence" value="ECO:0007669"/>
    <property type="project" value="UniProtKB-KW"/>
</dbReference>
<dbReference type="Ensembl" id="ENSNMLT00000027444.1">
    <property type="protein sequence ID" value="ENSNMLP00000024534.1"/>
    <property type="gene ID" value="ENSNMLG00000015724.1"/>
</dbReference>
<keyword evidence="7" id="KW-0458">Lysosome</keyword>
<evidence type="ECO:0000256" key="4">
    <source>
        <dbReference type="ARBA" id="ARBA00022729"/>
    </source>
</evidence>
<reference evidence="10" key="2">
    <citation type="submission" date="2025-09" db="UniProtKB">
        <authorList>
            <consortium name="Ensembl"/>
        </authorList>
    </citation>
    <scope>IDENTIFICATION</scope>
</reference>
<dbReference type="PROSITE" id="PS51110">
    <property type="entry name" value="SAP_A"/>
    <property type="match status" value="1"/>
</dbReference>
<evidence type="ECO:0000256" key="1">
    <source>
        <dbReference type="ARBA" id="ARBA00005679"/>
    </source>
</evidence>
<keyword evidence="7" id="KW-0676">Redox-active center</keyword>
<keyword evidence="7" id="KW-0391">Immunity</keyword>
<keyword evidence="7" id="KW-0560">Oxidoreductase</keyword>
<feature type="chain" id="PRO_5034344038" description="Gamma-interferon-inducible lysosomal thiol reductase" evidence="8">
    <location>
        <begin position="24"/>
        <end position="260"/>
    </location>
</feature>
<organism evidence="10 11">
    <name type="scientific">Neogobius melanostomus</name>
    <name type="common">round goby</name>
    <dbReference type="NCBI Taxonomy" id="47308"/>
    <lineage>
        <taxon>Eukaryota</taxon>
        <taxon>Metazoa</taxon>
        <taxon>Chordata</taxon>
        <taxon>Craniata</taxon>
        <taxon>Vertebrata</taxon>
        <taxon>Euteleostomi</taxon>
        <taxon>Actinopterygii</taxon>
        <taxon>Neopterygii</taxon>
        <taxon>Teleostei</taxon>
        <taxon>Neoteleostei</taxon>
        <taxon>Acanthomorphata</taxon>
        <taxon>Gobiaria</taxon>
        <taxon>Gobiiformes</taxon>
        <taxon>Gobioidei</taxon>
        <taxon>Gobiidae</taxon>
        <taxon>Benthophilinae</taxon>
        <taxon>Neogobiini</taxon>
        <taxon>Neogobius</taxon>
    </lineage>
</organism>
<dbReference type="GO" id="GO:0005576">
    <property type="term" value="C:extracellular region"/>
    <property type="evidence" value="ECO:0007669"/>
    <property type="project" value="UniProtKB-SubCell"/>
</dbReference>
<dbReference type="Pfam" id="PF02199">
    <property type="entry name" value="SapA"/>
    <property type="match status" value="1"/>
</dbReference>
<reference evidence="10" key="1">
    <citation type="submission" date="2025-08" db="UniProtKB">
        <authorList>
            <consortium name="Ensembl"/>
        </authorList>
    </citation>
    <scope>IDENTIFICATION</scope>
</reference>
<sequence>MTSPVLFSLFLLCLFGLSHSAVAHPKPSCRYPPSQWCRSLEIAIQCKVLKQCMELRAVTPQQNAPPVSLSVFYQSLCPAWRRFLSQQLFPTWTMLRDILTVHLVPYSSSEVRERQKDVPSTWFFPCQPGEPECTTNMIEACVVQLTGSSALEIINCMESAADVLTAARPCLHLYAPALSWSFVQSCVNGSRGPQLMTRNTGLARALTPALLTCHGSPSTGYTFTAMCLRLVFKVFIWTCDLGGRRPVPLYFYGGLARNCK</sequence>
<dbReference type="GO" id="GO:0005764">
    <property type="term" value="C:lysosome"/>
    <property type="evidence" value="ECO:0007669"/>
    <property type="project" value="UniProtKB-SubCell"/>
</dbReference>
<comment type="similarity">
    <text evidence="1 7">Belongs to the GILT family.</text>
</comment>
<dbReference type="PANTHER" id="PTHR13234:SF45">
    <property type="entry name" value="GAMMA-INTERFERON-INDUCIBLE LYSOSOMAL THIOL REDUCTASE-LIKE"/>
    <property type="match status" value="1"/>
</dbReference>
<evidence type="ECO:0000256" key="6">
    <source>
        <dbReference type="ARBA" id="ARBA00023180"/>
    </source>
</evidence>
<dbReference type="InterPro" id="IPR003119">
    <property type="entry name" value="SAP_A"/>
</dbReference>
<feature type="domain" description="Saposin A-type" evidence="9">
    <location>
        <begin position="22"/>
        <end position="62"/>
    </location>
</feature>
<dbReference type="PANTHER" id="PTHR13234">
    <property type="entry name" value="GAMMA-INTERFERON INDUCIBLE LYSOSOMAL THIOL REDUCTASE GILT"/>
    <property type="match status" value="1"/>
</dbReference>
<evidence type="ECO:0000313" key="10">
    <source>
        <dbReference type="Ensembl" id="ENSNMLP00000024534.1"/>
    </source>
</evidence>
<dbReference type="InterPro" id="IPR004911">
    <property type="entry name" value="Interferon-induced_GILT"/>
</dbReference>
<accession>A0A8C6TSU7</accession>
<evidence type="ECO:0000256" key="8">
    <source>
        <dbReference type="SAM" id="SignalP"/>
    </source>
</evidence>
<keyword evidence="5 7" id="KW-1015">Disulfide bond</keyword>
<name>A0A8C6TSU7_9GOBI</name>